<sequence>MNSIGNFADDLMRFIVASLIVEHIKKFGIPLTNVDEGSIWLNFSFPQFNAQKILKATKTID</sequence>
<dbReference type="Proteomes" id="UP000030764">
    <property type="component" value="Unassembled WGS sequence"/>
</dbReference>
<organism evidence="2">
    <name type="scientific">Trichuris suis</name>
    <name type="common">pig whipworm</name>
    <dbReference type="NCBI Taxonomy" id="68888"/>
    <lineage>
        <taxon>Eukaryota</taxon>
        <taxon>Metazoa</taxon>
        <taxon>Ecdysozoa</taxon>
        <taxon>Nematoda</taxon>
        <taxon>Enoplea</taxon>
        <taxon>Dorylaimia</taxon>
        <taxon>Trichinellida</taxon>
        <taxon>Trichuridae</taxon>
        <taxon>Trichuris</taxon>
    </lineage>
</organism>
<name>A0A085N409_9BILA</name>
<dbReference type="EMBL" id="KL363235">
    <property type="protein sequence ID" value="KFD51764.1"/>
    <property type="molecule type" value="Genomic_DNA"/>
</dbReference>
<proteinExistence type="predicted"/>
<protein>
    <submittedName>
        <fullName evidence="2">Uncharacterized protein</fullName>
    </submittedName>
</protein>
<accession>A0A085N409</accession>
<dbReference type="EMBL" id="KL367559">
    <property type="protein sequence ID" value="KFD64205.1"/>
    <property type="molecule type" value="Genomic_DNA"/>
</dbReference>
<evidence type="ECO:0000313" key="2">
    <source>
        <dbReference type="EMBL" id="KFD64205.1"/>
    </source>
</evidence>
<keyword evidence="3" id="KW-1185">Reference proteome</keyword>
<reference evidence="2 3" key="1">
    <citation type="journal article" date="2014" name="Nat. Genet.">
        <title>Genome and transcriptome of the porcine whipworm Trichuris suis.</title>
        <authorList>
            <person name="Jex A.R."/>
            <person name="Nejsum P."/>
            <person name="Schwarz E.M."/>
            <person name="Hu L."/>
            <person name="Young N.D."/>
            <person name="Hall R.S."/>
            <person name="Korhonen P.K."/>
            <person name="Liao S."/>
            <person name="Thamsborg S."/>
            <person name="Xia J."/>
            <person name="Xu P."/>
            <person name="Wang S."/>
            <person name="Scheerlinck J.P."/>
            <person name="Hofmann A."/>
            <person name="Sternberg P.W."/>
            <person name="Wang J."/>
            <person name="Gasser R.B."/>
        </authorList>
    </citation>
    <scope>NUCLEOTIDE SEQUENCE [LARGE SCALE GENOMIC DNA]</scope>
    <source>
        <strain evidence="2">DCEP-RM93F</strain>
        <strain evidence="1">DCEP-RM93M</strain>
    </source>
</reference>
<dbReference type="Proteomes" id="UP000030758">
    <property type="component" value="Unassembled WGS sequence"/>
</dbReference>
<dbReference type="AlphaFoldDB" id="A0A085N409"/>
<evidence type="ECO:0000313" key="1">
    <source>
        <dbReference type="EMBL" id="KFD51764.1"/>
    </source>
</evidence>
<evidence type="ECO:0000313" key="3">
    <source>
        <dbReference type="Proteomes" id="UP000030764"/>
    </source>
</evidence>
<gene>
    <name evidence="1" type="ORF">M513_07291</name>
    <name evidence="2" type="ORF">M514_07291</name>
</gene>